<evidence type="ECO:0000259" key="8">
    <source>
        <dbReference type="Pfam" id="PF02631"/>
    </source>
</evidence>
<dbReference type="InterPro" id="IPR053924">
    <property type="entry name" value="RecX_HTH_2nd"/>
</dbReference>
<evidence type="ECO:0000256" key="1">
    <source>
        <dbReference type="ARBA" id="ARBA00003529"/>
    </source>
</evidence>
<evidence type="ECO:0000256" key="7">
    <source>
        <dbReference type="SAM" id="MobiDB-lite"/>
    </source>
</evidence>
<dbReference type="AlphaFoldDB" id="A0A5N1GEY8"/>
<feature type="domain" description="RecX third three-helical" evidence="9">
    <location>
        <begin position="293"/>
        <end position="338"/>
    </location>
</feature>
<evidence type="ECO:0000259" key="9">
    <source>
        <dbReference type="Pfam" id="PF21981"/>
    </source>
</evidence>
<protein>
    <recommendedName>
        <fullName evidence="4 6">Regulatory protein RecX</fullName>
    </recommendedName>
</protein>
<evidence type="ECO:0000256" key="4">
    <source>
        <dbReference type="ARBA" id="ARBA00018111"/>
    </source>
</evidence>
<evidence type="ECO:0000256" key="3">
    <source>
        <dbReference type="ARBA" id="ARBA00009695"/>
    </source>
</evidence>
<feature type="compositionally biased region" description="Basic and acidic residues" evidence="7">
    <location>
        <begin position="17"/>
        <end position="34"/>
    </location>
</feature>
<evidence type="ECO:0000259" key="10">
    <source>
        <dbReference type="Pfam" id="PF21982"/>
    </source>
</evidence>
<dbReference type="Pfam" id="PF02631">
    <property type="entry name" value="RecX_HTH2"/>
    <property type="match status" value="1"/>
</dbReference>
<dbReference type="STRING" id="119206.AWM72_06560"/>
<evidence type="ECO:0000256" key="6">
    <source>
        <dbReference type="HAMAP-Rule" id="MF_01114"/>
    </source>
</evidence>
<proteinExistence type="inferred from homology"/>
<comment type="subcellular location">
    <subcellularLocation>
        <location evidence="2 6">Cytoplasm</location>
    </subcellularLocation>
</comment>
<feature type="domain" description="RecX second three-helical" evidence="8">
    <location>
        <begin position="185"/>
        <end position="226"/>
    </location>
</feature>
<dbReference type="GO" id="GO:0005737">
    <property type="term" value="C:cytoplasm"/>
    <property type="evidence" value="ECO:0007669"/>
    <property type="project" value="UniProtKB-SubCell"/>
</dbReference>
<comment type="caution">
    <text evidence="11">The sequence shown here is derived from an EMBL/GenBank/DDBJ whole genome shotgun (WGS) entry which is preliminary data.</text>
</comment>
<dbReference type="NCBIfam" id="NF010733">
    <property type="entry name" value="PRK14135.1"/>
    <property type="match status" value="1"/>
</dbReference>
<dbReference type="GO" id="GO:0006282">
    <property type="term" value="P:regulation of DNA repair"/>
    <property type="evidence" value="ECO:0007669"/>
    <property type="project" value="UniProtKB-UniRule"/>
</dbReference>
<dbReference type="EMBL" id="VYWO01000011">
    <property type="protein sequence ID" value="KAA9299038.1"/>
    <property type="molecule type" value="Genomic_DNA"/>
</dbReference>
<comment type="similarity">
    <text evidence="3 6">Belongs to the RecX family.</text>
</comment>
<keyword evidence="5 6" id="KW-0963">Cytoplasm</keyword>
<comment type="function">
    <text evidence="1 6">Modulates RecA activity.</text>
</comment>
<dbReference type="PANTHER" id="PTHR33602">
    <property type="entry name" value="REGULATORY PROTEIN RECX FAMILY PROTEIN"/>
    <property type="match status" value="1"/>
</dbReference>
<evidence type="ECO:0000256" key="5">
    <source>
        <dbReference type="ARBA" id="ARBA00022490"/>
    </source>
</evidence>
<feature type="region of interest" description="Disordered" evidence="7">
    <location>
        <begin position="1"/>
        <end position="42"/>
    </location>
</feature>
<dbReference type="InterPro" id="IPR003783">
    <property type="entry name" value="Regulatory_RecX"/>
</dbReference>
<accession>A0A5N1GEY8</accession>
<feature type="domain" description="RecX first three-helical" evidence="10">
    <location>
        <begin position="139"/>
        <end position="178"/>
    </location>
</feature>
<dbReference type="HAMAP" id="MF_01114">
    <property type="entry name" value="RecX"/>
    <property type="match status" value="1"/>
</dbReference>
<feature type="domain" description="RecX third three-helical" evidence="9">
    <location>
        <begin position="235"/>
        <end position="280"/>
    </location>
</feature>
<sequence length="347" mass="40265">MGKKNYEGPVRLSDLSAGKERSTAKKKPSQEKTRTNASSQAEDLVQAAQKLKAKKAVAKEAETASFKRQDKDQEANLSGEITKIEVQKRRKNRFNIYLDQSYAFPVSEAILVKFALAKGQFLGGERVEEIQAAEAAAQAYQTAVNYLSHQLRSEKEVRQRLQRDDWSEAVIDQTIQRLKELRLVDDLVYGQSYTRTAMKLQKKGPAQIQRKLKEKGLTETIIQQALEEYDEKTAQENIEDLAAKRLKQQMRKYAQRDSEQRTVRYLMQKGFASEAAKQAVKEASRSLTDDQLEQDKLDQQGRKYWRKYRRLEPKDRYFKVKQQLYRRGFEGDAIKHWLDQAMEKEEG</sequence>
<dbReference type="RefSeq" id="WP_083290521.1">
    <property type="nucleotide sequence ID" value="NZ_VYWO01000011.1"/>
</dbReference>
<evidence type="ECO:0000256" key="2">
    <source>
        <dbReference type="ARBA" id="ARBA00004496"/>
    </source>
</evidence>
<gene>
    <name evidence="6 11" type="primary">recX</name>
    <name evidence="11" type="ORF">F6I03_09615</name>
</gene>
<organism evidence="11 12">
    <name type="scientific">Aerococcus sanguinicola</name>
    <dbReference type="NCBI Taxonomy" id="119206"/>
    <lineage>
        <taxon>Bacteria</taxon>
        <taxon>Bacillati</taxon>
        <taxon>Bacillota</taxon>
        <taxon>Bacilli</taxon>
        <taxon>Lactobacillales</taxon>
        <taxon>Aerococcaceae</taxon>
        <taxon>Aerococcus</taxon>
    </lineage>
</organism>
<evidence type="ECO:0000313" key="12">
    <source>
        <dbReference type="Proteomes" id="UP000327148"/>
    </source>
</evidence>
<dbReference type="OrthoDB" id="5421057at2"/>
<dbReference type="InterPro" id="IPR053925">
    <property type="entry name" value="RecX_HTH_3rd"/>
</dbReference>
<dbReference type="Proteomes" id="UP000327148">
    <property type="component" value="Unassembled WGS sequence"/>
</dbReference>
<reference evidence="11 12" key="1">
    <citation type="submission" date="2019-09" db="EMBL/GenBank/DDBJ databases">
        <title>Draft genome sequence assemblies of isolates from the urinary tract.</title>
        <authorList>
            <person name="Mores C.R."/>
            <person name="Putonti C."/>
            <person name="Wolfe A.J."/>
        </authorList>
    </citation>
    <scope>NUCLEOTIDE SEQUENCE [LARGE SCALE GENOMIC DNA]</scope>
    <source>
        <strain evidence="11 12">UMB623</strain>
    </source>
</reference>
<name>A0A5N1GEY8_9LACT</name>
<dbReference type="InterPro" id="IPR053926">
    <property type="entry name" value="RecX_HTH_1st"/>
</dbReference>
<dbReference type="Gene3D" id="1.10.10.10">
    <property type="entry name" value="Winged helix-like DNA-binding domain superfamily/Winged helix DNA-binding domain"/>
    <property type="match status" value="4"/>
</dbReference>
<dbReference type="Pfam" id="PF21981">
    <property type="entry name" value="RecX_HTH3"/>
    <property type="match status" value="2"/>
</dbReference>
<dbReference type="PANTHER" id="PTHR33602:SF1">
    <property type="entry name" value="REGULATORY PROTEIN RECX FAMILY PROTEIN"/>
    <property type="match status" value="1"/>
</dbReference>
<dbReference type="Pfam" id="PF21982">
    <property type="entry name" value="RecX_HTH1"/>
    <property type="match status" value="1"/>
</dbReference>
<dbReference type="InterPro" id="IPR036388">
    <property type="entry name" value="WH-like_DNA-bd_sf"/>
</dbReference>
<evidence type="ECO:0000313" key="11">
    <source>
        <dbReference type="EMBL" id="KAA9299038.1"/>
    </source>
</evidence>